<dbReference type="AlphaFoldDB" id="A0A1M5ZTR2"/>
<protein>
    <submittedName>
        <fullName evidence="1">Uncharacterized protein</fullName>
    </submittedName>
</protein>
<keyword evidence="2" id="KW-1185">Reference proteome</keyword>
<proteinExistence type="predicted"/>
<reference evidence="1 2" key="1">
    <citation type="submission" date="2016-11" db="EMBL/GenBank/DDBJ databases">
        <authorList>
            <person name="Jaros S."/>
            <person name="Januszkiewicz K."/>
            <person name="Wedrychowicz H."/>
        </authorList>
    </citation>
    <scope>NUCLEOTIDE SEQUENCE [LARGE SCALE GENOMIC DNA]</scope>
    <source>
        <strain evidence="1 2">CECT 7868</strain>
    </source>
</reference>
<name>A0A1M5ZTR2_9VIBR</name>
<accession>A0A1M5ZTR2</accession>
<sequence length="44" mass="4732">MQEEDAGIPKIPAQKTAVTEGNNYHTEESATSSWVYGCCGAENN</sequence>
<dbReference type="EMBL" id="FQXZ01000037">
    <property type="protein sequence ID" value="SHI27667.1"/>
    <property type="molecule type" value="Genomic_DNA"/>
</dbReference>
<evidence type="ECO:0000313" key="2">
    <source>
        <dbReference type="Proteomes" id="UP000184608"/>
    </source>
</evidence>
<evidence type="ECO:0000313" key="1">
    <source>
        <dbReference type="EMBL" id="SHI27667.1"/>
    </source>
</evidence>
<gene>
    <name evidence="1" type="ORF">VA7868_03219</name>
</gene>
<dbReference type="Proteomes" id="UP000184608">
    <property type="component" value="Unassembled WGS sequence"/>
</dbReference>
<organism evidence="1 2">
    <name type="scientific">Vibrio aerogenes CECT 7868</name>
    <dbReference type="NCBI Taxonomy" id="1216006"/>
    <lineage>
        <taxon>Bacteria</taxon>
        <taxon>Pseudomonadati</taxon>
        <taxon>Pseudomonadota</taxon>
        <taxon>Gammaproteobacteria</taxon>
        <taxon>Vibrionales</taxon>
        <taxon>Vibrionaceae</taxon>
        <taxon>Vibrio</taxon>
    </lineage>
</organism>